<gene>
    <name evidence="20" type="ORF">E5288_WYG006355</name>
</gene>
<dbReference type="GO" id="GO:0005789">
    <property type="term" value="C:endoplasmic reticulum membrane"/>
    <property type="evidence" value="ECO:0007669"/>
    <property type="project" value="InterPro"/>
</dbReference>
<organism evidence="20 21">
    <name type="scientific">Bos mutus</name>
    <name type="common">wild yak</name>
    <dbReference type="NCBI Taxonomy" id="72004"/>
    <lineage>
        <taxon>Eukaryota</taxon>
        <taxon>Metazoa</taxon>
        <taxon>Chordata</taxon>
        <taxon>Craniata</taxon>
        <taxon>Vertebrata</taxon>
        <taxon>Euteleostomi</taxon>
        <taxon>Mammalia</taxon>
        <taxon>Eutheria</taxon>
        <taxon>Laurasiatheria</taxon>
        <taxon>Artiodactyla</taxon>
        <taxon>Ruminantia</taxon>
        <taxon>Pecora</taxon>
        <taxon>Bovidae</taxon>
        <taxon>Bovinae</taxon>
        <taxon>Bos</taxon>
    </lineage>
</organism>
<evidence type="ECO:0000256" key="14">
    <source>
        <dbReference type="ARBA" id="ARBA00038646"/>
    </source>
</evidence>
<protein>
    <recommendedName>
        <fullName evidence="4">N(6)-L-threonylcarbamoyladenine synthase</fullName>
        <ecNumber evidence="4">2.3.1.234</ecNumber>
    </recommendedName>
</protein>
<dbReference type="PRINTS" id="PR00789">
    <property type="entry name" value="OSIALOPTASE"/>
</dbReference>
<keyword evidence="10 18" id="KW-1133">Transmembrane helix</keyword>
<keyword evidence="9" id="KW-0809">Transit peptide</keyword>
<dbReference type="GO" id="GO:0005739">
    <property type="term" value="C:mitochondrion"/>
    <property type="evidence" value="ECO:0007669"/>
    <property type="project" value="UniProtKB-SubCell"/>
</dbReference>
<dbReference type="GO" id="GO:2000303">
    <property type="term" value="P:regulation of ceramide biosynthetic process"/>
    <property type="evidence" value="ECO:0007669"/>
    <property type="project" value="UniProtKB-ARBA"/>
</dbReference>
<keyword evidence="5 17" id="KW-0808">Transferase</keyword>
<feature type="transmembrane region" description="Helical" evidence="18">
    <location>
        <begin position="23"/>
        <end position="43"/>
    </location>
</feature>
<evidence type="ECO:0000256" key="4">
    <source>
        <dbReference type="ARBA" id="ARBA00012156"/>
    </source>
</evidence>
<dbReference type="Pfam" id="PF04061">
    <property type="entry name" value="ORMDL"/>
    <property type="match status" value="1"/>
</dbReference>
<keyword evidence="21" id="KW-1185">Reference proteome</keyword>
<feature type="domain" description="Gcp-like" evidence="19">
    <location>
        <begin position="275"/>
        <end position="581"/>
    </location>
</feature>
<evidence type="ECO:0000256" key="8">
    <source>
        <dbReference type="ARBA" id="ARBA00022723"/>
    </source>
</evidence>
<dbReference type="InterPro" id="IPR043129">
    <property type="entry name" value="ATPase_NBD"/>
</dbReference>
<comment type="similarity">
    <text evidence="3">Belongs to the ORM family.</text>
</comment>
<dbReference type="InterPro" id="IPR007203">
    <property type="entry name" value="ORMDL"/>
</dbReference>
<evidence type="ECO:0000256" key="16">
    <source>
        <dbReference type="ARBA" id="ARBA00048117"/>
    </source>
</evidence>
<comment type="function">
    <text evidence="15">Plays an essential role in the homeostatic regulation of sphingolipid de novo biosynthesis by modulating the activity of the serine palmitoyltransferase (SPT) in response to ceramide levels. When complexed to SPT, the binding of ceramides to its N-terminus stabilizes a conformation that block SPT substrate entry, hence preventing SPT catalytic activity. Through this mechanism, maintains ceramide levels at sufficient concentrations for the production of complex sphingolipids, but which prevents the accumulation of ceramides to levels that trigger apoptosis.</text>
</comment>
<keyword evidence="8 17" id="KW-0479">Metal-binding</keyword>
<evidence type="ECO:0000256" key="13">
    <source>
        <dbReference type="ARBA" id="ARBA00023315"/>
    </source>
</evidence>
<dbReference type="EMBL" id="VBQZ03000004">
    <property type="protein sequence ID" value="MXQ80495.1"/>
    <property type="molecule type" value="Genomic_DNA"/>
</dbReference>
<evidence type="ECO:0000256" key="5">
    <source>
        <dbReference type="ARBA" id="ARBA00022679"/>
    </source>
</evidence>
<name>A0A6B0QSI6_9CETA</name>
<evidence type="ECO:0000313" key="20">
    <source>
        <dbReference type="EMBL" id="MXQ80495.1"/>
    </source>
</evidence>
<dbReference type="GO" id="GO:0046872">
    <property type="term" value="F:metal ion binding"/>
    <property type="evidence" value="ECO:0007669"/>
    <property type="project" value="UniProtKB-KW"/>
</dbReference>
<dbReference type="InterPro" id="IPR022450">
    <property type="entry name" value="TsaD"/>
</dbReference>
<evidence type="ECO:0000256" key="10">
    <source>
        <dbReference type="ARBA" id="ARBA00022989"/>
    </source>
</evidence>
<dbReference type="SUPFAM" id="SSF53067">
    <property type="entry name" value="Actin-like ATPase domain"/>
    <property type="match status" value="1"/>
</dbReference>
<reference evidence="20" key="1">
    <citation type="submission" date="2019-10" db="EMBL/GenBank/DDBJ databases">
        <title>The sequence and de novo assembly of the wild yak genome.</title>
        <authorList>
            <person name="Liu Y."/>
        </authorList>
    </citation>
    <scope>NUCLEOTIDE SEQUENCE [LARGE SCALE GENOMIC DNA]</scope>
    <source>
        <strain evidence="20">WY2019</strain>
    </source>
</reference>
<evidence type="ECO:0000256" key="17">
    <source>
        <dbReference type="HAMAP-Rule" id="MF_03179"/>
    </source>
</evidence>
<evidence type="ECO:0000256" key="3">
    <source>
        <dbReference type="ARBA" id="ARBA00007649"/>
    </source>
</evidence>
<accession>A0A6B0QSI6</accession>
<evidence type="ECO:0000256" key="12">
    <source>
        <dbReference type="ARBA" id="ARBA00023136"/>
    </source>
</evidence>
<evidence type="ECO:0000256" key="6">
    <source>
        <dbReference type="ARBA" id="ARBA00022692"/>
    </source>
</evidence>
<evidence type="ECO:0000256" key="11">
    <source>
        <dbReference type="ARBA" id="ARBA00023128"/>
    </source>
</evidence>
<dbReference type="GO" id="GO:0061711">
    <property type="term" value="F:tRNA N(6)-L-threonylcarbamoyladenine synthase activity"/>
    <property type="evidence" value="ECO:0007669"/>
    <property type="project" value="UniProtKB-EC"/>
</dbReference>
<evidence type="ECO:0000313" key="21">
    <source>
        <dbReference type="Proteomes" id="UP000322234"/>
    </source>
</evidence>
<dbReference type="AlphaFoldDB" id="A0A6B0QSI6"/>
<dbReference type="InterPro" id="IPR017861">
    <property type="entry name" value="KAE1/TsaD"/>
</dbReference>
<proteinExistence type="inferred from homology"/>
<keyword evidence="6 18" id="KW-0812">Transmembrane</keyword>
<keyword evidence="11 17" id="KW-0496">Mitochondrion</keyword>
<evidence type="ECO:0000259" key="19">
    <source>
        <dbReference type="Pfam" id="PF00814"/>
    </source>
</evidence>
<dbReference type="GO" id="GO:0002949">
    <property type="term" value="P:tRNA threonylcarbamoyladenosine modification"/>
    <property type="evidence" value="ECO:0007669"/>
    <property type="project" value="UniProtKB-UniRule"/>
</dbReference>
<dbReference type="Proteomes" id="UP000322234">
    <property type="component" value="Unassembled WGS sequence"/>
</dbReference>
<evidence type="ECO:0000256" key="15">
    <source>
        <dbReference type="ARBA" id="ARBA00045896"/>
    </source>
</evidence>
<dbReference type="PANTHER" id="PTHR11735">
    <property type="entry name" value="TRNA N6-ADENOSINE THREONYLCARBAMOYLTRANSFERASE"/>
    <property type="match status" value="1"/>
</dbReference>
<evidence type="ECO:0000256" key="18">
    <source>
        <dbReference type="SAM" id="Phobius"/>
    </source>
</evidence>
<evidence type="ECO:0000256" key="2">
    <source>
        <dbReference type="ARBA" id="ARBA00004173"/>
    </source>
</evidence>
<dbReference type="GO" id="GO:0006665">
    <property type="term" value="P:sphingolipid metabolic process"/>
    <property type="evidence" value="ECO:0007669"/>
    <property type="project" value="UniProtKB-ARBA"/>
</dbReference>
<keyword evidence="13 17" id="KW-0012">Acyltransferase</keyword>
<dbReference type="FunFam" id="3.30.420.40:FF:000106">
    <property type="entry name" value="Probable tRNA N6-adenosine threonylcarbamoyltransferase, mitochondrial"/>
    <property type="match status" value="1"/>
</dbReference>
<evidence type="ECO:0000256" key="9">
    <source>
        <dbReference type="ARBA" id="ARBA00022946"/>
    </source>
</evidence>
<feature type="transmembrane region" description="Helical" evidence="18">
    <location>
        <begin position="157"/>
        <end position="178"/>
    </location>
</feature>
<dbReference type="PANTHER" id="PTHR11735:SF6">
    <property type="entry name" value="TRNA N6-ADENOSINE THREONYLCARBAMOYLTRANSFERASE, MITOCHONDRIAL"/>
    <property type="match status" value="1"/>
</dbReference>
<dbReference type="InterPro" id="IPR000905">
    <property type="entry name" value="Gcp-like_dom"/>
</dbReference>
<dbReference type="Pfam" id="PF00814">
    <property type="entry name" value="TsaD"/>
    <property type="match status" value="1"/>
</dbReference>
<dbReference type="Gene3D" id="3.30.420.40">
    <property type="match status" value="2"/>
</dbReference>
<dbReference type="EC" id="2.3.1.234" evidence="4"/>
<keyword evidence="12 18" id="KW-0472">Membrane</keyword>
<comment type="caution">
    <text evidence="20">The sequence shown here is derived from an EMBL/GenBank/DDBJ whole genome shotgun (WGS) entry which is preliminary data.</text>
</comment>
<comment type="catalytic activity">
    <reaction evidence="16 17">
        <text>L-threonylcarbamoyladenylate + adenosine(37) in tRNA = N(6)-L-threonylcarbamoyladenosine(37) in tRNA + AMP + H(+)</text>
        <dbReference type="Rhea" id="RHEA:37059"/>
        <dbReference type="Rhea" id="RHEA-COMP:10162"/>
        <dbReference type="Rhea" id="RHEA-COMP:10163"/>
        <dbReference type="ChEBI" id="CHEBI:15378"/>
        <dbReference type="ChEBI" id="CHEBI:73682"/>
        <dbReference type="ChEBI" id="CHEBI:74411"/>
        <dbReference type="ChEBI" id="CHEBI:74418"/>
        <dbReference type="ChEBI" id="CHEBI:456215"/>
        <dbReference type="EC" id="2.3.1.234"/>
    </reaction>
</comment>
<comment type="similarity">
    <text evidence="17">Belongs to the KAE1 / TsaD family.</text>
</comment>
<feature type="transmembrane region" description="Helical" evidence="18">
    <location>
        <begin position="117"/>
        <end position="136"/>
    </location>
</feature>
<dbReference type="CDD" id="cd24134">
    <property type="entry name" value="ASKHA_NBD_OSGEPL1_QRI7_euk"/>
    <property type="match status" value="1"/>
</dbReference>
<keyword evidence="7 17" id="KW-0819">tRNA processing</keyword>
<comment type="cofactor">
    <cofactor evidence="17">
        <name>a divalent metal cation</name>
        <dbReference type="ChEBI" id="CHEBI:60240"/>
    </cofactor>
    <text evidence="17">Binds 1 divalent metal cation per subunit.</text>
</comment>
<evidence type="ECO:0000256" key="7">
    <source>
        <dbReference type="ARBA" id="ARBA00022694"/>
    </source>
</evidence>
<dbReference type="HAMAP" id="MF_01445">
    <property type="entry name" value="TsaD"/>
    <property type="match status" value="1"/>
</dbReference>
<comment type="function">
    <text evidence="17">Required for the formation of a threonylcarbamoyl group on adenosine at position 37 (t(6)A37) in mitochondrial tRNAs that read codons beginning with adenine. Probably involved in the transfer of the threonylcarbamoyl moiety of threonylcarbamoyl-AMP (TC-AMP) to the N6 group of A37. Involved in mitochondrial genome maintenance.</text>
</comment>
<comment type="subunit">
    <text evidence="14">Ceramide-sensitive subunit of the serine palmitoyltransferase (SPT) complex, which is also composed of SPTLC1, SPTLC2/3 and SPTSSA/B.</text>
</comment>
<sequence>MNVGVAHSEVNPNTRVMNSRGMWLTYALGVGLLHIVLLSIPFFSVPVAWTLTNVIHNLGMYVFLHAVKGTPFETPDQENIKYRQNLTVKTSFHFSQTYGDNITCSSVCQDILECTNILYIYILTFVSTDIFWQVSIRIYLKRLKFFSTDFRDRILPLIQAFCSFLYFSPSNSIIILFFDSFKPLIKQLMLMKHNSTYEKQDSSVTQVERGITHTVNMLILNKTAGVFFKPSRRKIYAFLGSFHFHPGKLFLHKLVLGIETSCDDTAAAVVDEAGNVLGEAIHSQTEVHLKTGGIIPPVAQQLHRENIQRIVQEALSASEVSPSELSAIATTIKPGLALSLGVGLSFSLQLVDQFKKPFIPIHHMEAHALTIRLTNKVEFPFLVLLISGGHCLLALVRGVSDFLLLGKSLDIAPGDMLDKVARRLSLIKHPECSTMSGGKAIEHLAKQGNRLHFDFQPPMQRAKNCDFSFSGLQHVIDKMIMQKEKEEGIEQGQVLSSAADIAAAAQHTVACHIAKRTHRALLFCKQRGFLRQSNTVLVVSGGVASNLYIRKALEIVTSATQCTLLCPPPRLCTDNGVMIAWNGVERLRAGLGILHNTEGIRYEPKCPLGVDISKEVGEAAIKVPRLKMKI</sequence>
<comment type="subcellular location">
    <subcellularLocation>
        <location evidence="1">Membrane</location>
        <topology evidence="1">Multi-pass membrane protein</topology>
    </subcellularLocation>
    <subcellularLocation>
        <location evidence="2 17">Mitochondrion</location>
    </subcellularLocation>
</comment>
<dbReference type="NCBIfam" id="TIGR00329">
    <property type="entry name" value="gcp_kae1"/>
    <property type="match status" value="1"/>
</dbReference>
<evidence type="ECO:0000256" key="1">
    <source>
        <dbReference type="ARBA" id="ARBA00004141"/>
    </source>
</evidence>